<reference evidence="3 4" key="1">
    <citation type="submission" date="2018-04" db="EMBL/GenBank/DDBJ databases">
        <title>Genomic Encyclopedia of Type Strains, Phase IV (KMG-IV): sequencing the most valuable type-strain genomes for metagenomic binning, comparative biology and taxonomic classification.</title>
        <authorList>
            <person name="Goeker M."/>
        </authorList>
    </citation>
    <scope>NUCLEOTIDE SEQUENCE [LARGE SCALE GENOMIC DNA]</scope>
    <source>
        <strain evidence="3 4">DSM 104150</strain>
    </source>
</reference>
<name>A0A318EDG5_9GAMM</name>
<proteinExistence type="inferred from homology"/>
<dbReference type="RefSeq" id="WP_170123918.1">
    <property type="nucleotide sequence ID" value="NZ_CAKZQT010000013.1"/>
</dbReference>
<dbReference type="SUPFAM" id="SSF54637">
    <property type="entry name" value="Thioesterase/thiol ester dehydrase-isomerase"/>
    <property type="match status" value="1"/>
</dbReference>
<dbReference type="EMBL" id="QICN01000002">
    <property type="protein sequence ID" value="PXV70563.1"/>
    <property type="molecule type" value="Genomic_DNA"/>
</dbReference>
<keyword evidence="2 3" id="KW-0378">Hydrolase</keyword>
<dbReference type="Gene3D" id="3.10.129.10">
    <property type="entry name" value="Hotdog Thioesterase"/>
    <property type="match status" value="1"/>
</dbReference>
<dbReference type="Pfam" id="PF13279">
    <property type="entry name" value="4HBT_2"/>
    <property type="match status" value="1"/>
</dbReference>
<dbReference type="AlphaFoldDB" id="A0A318EDG5"/>
<evidence type="ECO:0000313" key="4">
    <source>
        <dbReference type="Proteomes" id="UP000248330"/>
    </source>
</evidence>
<sequence>MSEGASAPVADATDPAAYRYWVPEIVRFADLDLIGHVNNKAYATYAESGRAAFLRHTGLWRMDADRHSVIVRLEIDYRRELHYPAELRIGVRTLHIGRRSFTLGLGIFHGETCAATVVTVFARIDGHSRRAVELDDAERAVLAEHLVAP</sequence>
<dbReference type="PANTHER" id="PTHR31793:SF27">
    <property type="entry name" value="NOVEL THIOESTERASE SUPERFAMILY DOMAIN AND SAPOSIN A-TYPE DOMAIN CONTAINING PROTEIN (0610012H03RIK)"/>
    <property type="match status" value="1"/>
</dbReference>
<dbReference type="GO" id="GO:0047617">
    <property type="term" value="F:fatty acyl-CoA hydrolase activity"/>
    <property type="evidence" value="ECO:0007669"/>
    <property type="project" value="TreeGrafter"/>
</dbReference>
<gene>
    <name evidence="3" type="ORF">C8D93_102422</name>
</gene>
<dbReference type="CDD" id="cd00586">
    <property type="entry name" value="4HBT"/>
    <property type="match status" value="1"/>
</dbReference>
<dbReference type="Proteomes" id="UP000248330">
    <property type="component" value="Unassembled WGS sequence"/>
</dbReference>
<accession>A0A318EDG5</accession>
<evidence type="ECO:0000256" key="1">
    <source>
        <dbReference type="ARBA" id="ARBA00005953"/>
    </source>
</evidence>
<keyword evidence="4" id="KW-1185">Reference proteome</keyword>
<protein>
    <submittedName>
        <fullName evidence="3">Acyl-CoA thioester hydrolase</fullName>
    </submittedName>
</protein>
<comment type="caution">
    <text evidence="3">The sequence shown here is derived from an EMBL/GenBank/DDBJ whole genome shotgun (WGS) entry which is preliminary data.</text>
</comment>
<comment type="similarity">
    <text evidence="1">Belongs to the 4-hydroxybenzoyl-CoA thioesterase family.</text>
</comment>
<dbReference type="InterPro" id="IPR050563">
    <property type="entry name" value="4-hydroxybenzoyl-CoA_TE"/>
</dbReference>
<organism evidence="3 4">
    <name type="scientific">Sinimarinibacterium flocculans</name>
    <dbReference type="NCBI Taxonomy" id="985250"/>
    <lineage>
        <taxon>Bacteria</taxon>
        <taxon>Pseudomonadati</taxon>
        <taxon>Pseudomonadota</taxon>
        <taxon>Gammaproteobacteria</taxon>
        <taxon>Nevskiales</taxon>
        <taxon>Nevskiaceae</taxon>
        <taxon>Sinimarinibacterium</taxon>
    </lineage>
</organism>
<dbReference type="PANTHER" id="PTHR31793">
    <property type="entry name" value="4-HYDROXYBENZOYL-COA THIOESTERASE FAMILY MEMBER"/>
    <property type="match status" value="1"/>
</dbReference>
<evidence type="ECO:0000313" key="3">
    <source>
        <dbReference type="EMBL" id="PXV70563.1"/>
    </source>
</evidence>
<dbReference type="InterPro" id="IPR029069">
    <property type="entry name" value="HotDog_dom_sf"/>
</dbReference>
<evidence type="ECO:0000256" key="2">
    <source>
        <dbReference type="ARBA" id="ARBA00022801"/>
    </source>
</evidence>